<dbReference type="InterPro" id="IPR000172">
    <property type="entry name" value="GMC_OxRdtase_N"/>
</dbReference>
<dbReference type="Pfam" id="PF00732">
    <property type="entry name" value="GMC_oxred_N"/>
    <property type="match status" value="1"/>
</dbReference>
<dbReference type="SUPFAM" id="SSF51905">
    <property type="entry name" value="FAD/NAD(P)-binding domain"/>
    <property type="match status" value="1"/>
</dbReference>
<keyword evidence="3" id="KW-0274">FAD</keyword>
<evidence type="ECO:0000313" key="7">
    <source>
        <dbReference type="Proteomes" id="UP001162156"/>
    </source>
</evidence>
<dbReference type="EMBL" id="JANEYF010002874">
    <property type="protein sequence ID" value="KAJ8941404.1"/>
    <property type="molecule type" value="Genomic_DNA"/>
</dbReference>
<sequence length="495" mass="55726">MMFMIMRRRMRDEGGEGGGCYSSETLDYYENLIRSERKKAENFKLPTSAQRYKPNDDGPPTGKGLLNVEYSTPRSEQCKVFLKANEQLGYNLTDFNGPEEIGASPYQINIKEGKRQDSGTAFLKPFLNRPNLKILTKSFVMKIIINKSKEAEGVIFTYKGRKYKAKATKEVIVCEGSINSPQLLMLSGIGPEEHLKQHVKFYLLTSIIKILVDTFLKITGIPVIENLEVGSTLTDHLQFYGLTFSSNLTEPVKSLRQYVKDYLNGQGILTEALTQQCASYVQTKLEKNPTYPDFEIDFYNSNSTSPALLRGLRWKKEVSEAISGVNLASSFSIYLAILDTKSFGTVRLKSSSPFDYPLIDSNCLSDPKGEDILRTYEAVQITLKMIETDAFRKINAKLESKPLKFCSKYKFLTKDYWYCALRYLTGHDNHPASSCKMGPDPKKGYVVDSELRVHGIGKLSVADASVIPIATSAHINAICYMIGEKLADILKARYQ</sequence>
<evidence type="ECO:0000256" key="1">
    <source>
        <dbReference type="ARBA" id="ARBA00010790"/>
    </source>
</evidence>
<keyword evidence="3" id="KW-0285">Flavoprotein</keyword>
<proteinExistence type="inferred from homology"/>
<evidence type="ECO:0000256" key="2">
    <source>
        <dbReference type="PIRSR" id="PIRSR000137-1"/>
    </source>
</evidence>
<dbReference type="Pfam" id="PF05199">
    <property type="entry name" value="GMC_oxred_C"/>
    <property type="match status" value="1"/>
</dbReference>
<dbReference type="PANTHER" id="PTHR11552">
    <property type="entry name" value="GLUCOSE-METHANOL-CHOLINE GMC OXIDOREDUCTASE"/>
    <property type="match status" value="1"/>
</dbReference>
<dbReference type="Proteomes" id="UP001162156">
    <property type="component" value="Unassembled WGS sequence"/>
</dbReference>
<dbReference type="SUPFAM" id="SSF54373">
    <property type="entry name" value="FAD-linked reductases, C-terminal domain"/>
    <property type="match status" value="1"/>
</dbReference>
<dbReference type="Gene3D" id="3.50.50.60">
    <property type="entry name" value="FAD/NAD(P)-binding domain"/>
    <property type="match status" value="2"/>
</dbReference>
<accession>A0AAV8XS81</accession>
<dbReference type="InterPro" id="IPR007867">
    <property type="entry name" value="GMC_OxRtase_C"/>
</dbReference>
<dbReference type="GO" id="GO:0050660">
    <property type="term" value="F:flavin adenine dinucleotide binding"/>
    <property type="evidence" value="ECO:0007669"/>
    <property type="project" value="InterPro"/>
</dbReference>
<dbReference type="InterPro" id="IPR036188">
    <property type="entry name" value="FAD/NAD-bd_sf"/>
</dbReference>
<dbReference type="Gene3D" id="3.30.560.10">
    <property type="entry name" value="Glucose Oxidase, domain 3"/>
    <property type="match status" value="1"/>
</dbReference>
<name>A0AAV8XS81_9CUCU</name>
<feature type="domain" description="Glucose-methanol-choline oxidoreductase N-terminal" evidence="5">
    <location>
        <begin position="176"/>
        <end position="190"/>
    </location>
</feature>
<gene>
    <name evidence="6" type="ORF">NQ314_010404</name>
</gene>
<comment type="cofactor">
    <cofactor evidence="3">
        <name>FAD</name>
        <dbReference type="ChEBI" id="CHEBI:57692"/>
    </cofactor>
</comment>
<dbReference type="PROSITE" id="PS00624">
    <property type="entry name" value="GMC_OXRED_2"/>
    <property type="match status" value="1"/>
</dbReference>
<feature type="binding site" evidence="3">
    <location>
        <position position="140"/>
    </location>
    <ligand>
        <name>FAD</name>
        <dbReference type="ChEBI" id="CHEBI:57692"/>
    </ligand>
</feature>
<dbReference type="InterPro" id="IPR012132">
    <property type="entry name" value="GMC_OxRdtase"/>
</dbReference>
<keyword evidence="7" id="KW-1185">Reference proteome</keyword>
<dbReference type="PANTHER" id="PTHR11552:SF158">
    <property type="entry name" value="GH23626P-RELATED"/>
    <property type="match status" value="1"/>
</dbReference>
<comment type="caution">
    <text evidence="6">The sequence shown here is derived from an EMBL/GenBank/DDBJ whole genome shotgun (WGS) entry which is preliminary data.</text>
</comment>
<evidence type="ECO:0000259" key="5">
    <source>
        <dbReference type="PROSITE" id="PS00624"/>
    </source>
</evidence>
<evidence type="ECO:0000256" key="4">
    <source>
        <dbReference type="SAM" id="MobiDB-lite"/>
    </source>
</evidence>
<organism evidence="6 7">
    <name type="scientific">Rhamnusium bicolor</name>
    <dbReference type="NCBI Taxonomy" id="1586634"/>
    <lineage>
        <taxon>Eukaryota</taxon>
        <taxon>Metazoa</taxon>
        <taxon>Ecdysozoa</taxon>
        <taxon>Arthropoda</taxon>
        <taxon>Hexapoda</taxon>
        <taxon>Insecta</taxon>
        <taxon>Pterygota</taxon>
        <taxon>Neoptera</taxon>
        <taxon>Endopterygota</taxon>
        <taxon>Coleoptera</taxon>
        <taxon>Polyphaga</taxon>
        <taxon>Cucujiformia</taxon>
        <taxon>Chrysomeloidea</taxon>
        <taxon>Cerambycidae</taxon>
        <taxon>Lepturinae</taxon>
        <taxon>Rhagiini</taxon>
        <taxon>Rhamnusium</taxon>
    </lineage>
</organism>
<feature type="active site" description="Proton acceptor" evidence="2">
    <location>
        <position position="474"/>
    </location>
</feature>
<reference evidence="6" key="1">
    <citation type="journal article" date="2023" name="Insect Mol. Biol.">
        <title>Genome sequencing provides insights into the evolution of gene families encoding plant cell wall-degrading enzymes in longhorned beetles.</title>
        <authorList>
            <person name="Shin N.R."/>
            <person name="Okamura Y."/>
            <person name="Kirsch R."/>
            <person name="Pauchet Y."/>
        </authorList>
    </citation>
    <scope>NUCLEOTIDE SEQUENCE</scope>
    <source>
        <strain evidence="6">RBIC_L_NR</strain>
    </source>
</reference>
<dbReference type="AlphaFoldDB" id="A0AAV8XS81"/>
<dbReference type="GO" id="GO:0016614">
    <property type="term" value="F:oxidoreductase activity, acting on CH-OH group of donors"/>
    <property type="evidence" value="ECO:0007669"/>
    <property type="project" value="InterPro"/>
</dbReference>
<comment type="similarity">
    <text evidence="1">Belongs to the GMC oxidoreductase family.</text>
</comment>
<protein>
    <recommendedName>
        <fullName evidence="5">Glucose-methanol-choline oxidoreductase N-terminal domain-containing protein</fullName>
    </recommendedName>
</protein>
<dbReference type="PIRSF" id="PIRSF000137">
    <property type="entry name" value="Alcohol_oxidase"/>
    <property type="match status" value="1"/>
</dbReference>
<evidence type="ECO:0000256" key="3">
    <source>
        <dbReference type="PIRSR" id="PIRSR000137-2"/>
    </source>
</evidence>
<evidence type="ECO:0000313" key="6">
    <source>
        <dbReference type="EMBL" id="KAJ8941404.1"/>
    </source>
</evidence>
<feature type="region of interest" description="Disordered" evidence="4">
    <location>
        <begin position="44"/>
        <end position="65"/>
    </location>
</feature>
<feature type="active site" description="Proton donor" evidence="2">
    <location>
        <position position="430"/>
    </location>
</feature>